<dbReference type="HOGENOM" id="CLU_681003_0_0_7"/>
<dbReference type="Gene3D" id="3.40.50.150">
    <property type="entry name" value="Vaccinia Virus protein VP39"/>
    <property type="match status" value="1"/>
</dbReference>
<feature type="domain" description="Methyltransferase type 11" evidence="1">
    <location>
        <begin position="256"/>
        <end position="328"/>
    </location>
</feature>
<evidence type="ECO:0000313" key="3">
    <source>
        <dbReference type="Proteomes" id="UP000000442"/>
    </source>
</evidence>
<dbReference type="AlphaFoldDB" id="C0QIF0"/>
<proteinExistence type="predicted"/>
<dbReference type="SUPFAM" id="SSF53335">
    <property type="entry name" value="S-adenosyl-L-methionine-dependent methyltransferases"/>
    <property type="match status" value="1"/>
</dbReference>
<dbReference type="EMBL" id="CP001087">
    <property type="protein sequence ID" value="ACN17894.1"/>
    <property type="molecule type" value="Genomic_DNA"/>
</dbReference>
<evidence type="ECO:0000313" key="2">
    <source>
        <dbReference type="EMBL" id="ACN17894.1"/>
    </source>
</evidence>
<dbReference type="PANTHER" id="PTHR43036">
    <property type="entry name" value="OSJNBB0011N17.9 PROTEIN"/>
    <property type="match status" value="1"/>
</dbReference>
<dbReference type="GO" id="GO:0008757">
    <property type="term" value="F:S-adenosylmethionine-dependent methyltransferase activity"/>
    <property type="evidence" value="ECO:0007669"/>
    <property type="project" value="InterPro"/>
</dbReference>
<dbReference type="GO" id="GO:0003755">
    <property type="term" value="F:peptidyl-prolyl cis-trans isomerase activity"/>
    <property type="evidence" value="ECO:0007669"/>
    <property type="project" value="InterPro"/>
</dbReference>
<dbReference type="InterPro" id="IPR013216">
    <property type="entry name" value="Methyltransf_11"/>
</dbReference>
<organism evidence="2 3">
    <name type="scientific">Desulforapulum autotrophicum (strain ATCC 43914 / DSM 3382 / VKM B-1955 / HRM2)</name>
    <name type="common">Desulfobacterium autotrophicum</name>
    <dbReference type="NCBI Taxonomy" id="177437"/>
    <lineage>
        <taxon>Bacteria</taxon>
        <taxon>Pseudomonadati</taxon>
        <taxon>Thermodesulfobacteriota</taxon>
        <taxon>Desulfobacteria</taxon>
        <taxon>Desulfobacterales</taxon>
        <taxon>Desulfobacteraceae</taxon>
        <taxon>Desulforapulum</taxon>
    </lineage>
</organism>
<dbReference type="OrthoDB" id="529208at2"/>
<name>C0QIF0_DESAH</name>
<dbReference type="RefSeq" id="WP_015906601.1">
    <property type="nucleotide sequence ID" value="NC_012108.1"/>
</dbReference>
<dbReference type="InterPro" id="IPR046357">
    <property type="entry name" value="PPIase_dom_sf"/>
</dbReference>
<keyword evidence="2" id="KW-0808">Transferase</keyword>
<dbReference type="Gene3D" id="3.10.50.40">
    <property type="match status" value="1"/>
</dbReference>
<dbReference type="PANTHER" id="PTHR43036:SF2">
    <property type="entry name" value="OS04G0481300 PROTEIN"/>
    <property type="match status" value="1"/>
</dbReference>
<dbReference type="GO" id="GO:0032259">
    <property type="term" value="P:methylation"/>
    <property type="evidence" value="ECO:0007669"/>
    <property type="project" value="UniProtKB-KW"/>
</dbReference>
<dbReference type="eggNOG" id="COG2226">
    <property type="taxonomic scope" value="Bacteria"/>
</dbReference>
<dbReference type="eggNOG" id="COG1047">
    <property type="taxonomic scope" value="Bacteria"/>
</dbReference>
<sequence>MKTMTLCDNAYDTMDFSIDITWERHGIHHRESYFADHMNCWRDIFPGSVLEAIMTAAPGQTIVRPIPPGHIIPDYRPDKVLTLPLSRLNNFSSLEVPDLGRFYPQGIISGLPGVFSDNLIPFRCIGLYQDLATVDLNHPMAGIPMEVTMTVHTRSPGSGERGGSCTDWIDLALTGPGMQSRHDLIPTRFSSTNRFHRKDARPDPLFYETDRFVHHIDQTARKNLSKLYATLIRPGDAVLDLMASWESHIPEELSCSRVHGIGLNANELRQNPRLTGYGVQDLNIDPILLFDDHTFDAVICSLSVEYLTDPVTVFNQVARVLKPGGTFALSFSNRWFPEKAVNVWTDLHDFERMGLVLEYFFESNRYTALSTVSLRGYPRPEHDDYSSTLKLSDPLYVVVGKTRR</sequence>
<reference evidence="2 3" key="1">
    <citation type="journal article" date="2009" name="Environ. Microbiol.">
        <title>Genome sequence of Desulfobacterium autotrophicum HRM2, a marine sulfate reducer oxidizing organic carbon completely to carbon dioxide.</title>
        <authorList>
            <person name="Strittmatter A.W."/>
            <person name="Liesegang H."/>
            <person name="Rabus R."/>
            <person name="Decker I."/>
            <person name="Amann J."/>
            <person name="Andres S."/>
            <person name="Henne A."/>
            <person name="Fricke W.F."/>
            <person name="Martinez-Arias R."/>
            <person name="Bartels D."/>
            <person name="Goesmann A."/>
            <person name="Krause L."/>
            <person name="Puehler A."/>
            <person name="Klenk H.P."/>
            <person name="Richter M."/>
            <person name="Schuler M."/>
            <person name="Gloeckner F.O."/>
            <person name="Meyerdierks A."/>
            <person name="Gottschalk G."/>
            <person name="Amann R."/>
        </authorList>
    </citation>
    <scope>NUCLEOTIDE SEQUENCE [LARGE SCALE GENOMIC DNA]</scope>
    <source>
        <strain evidence="3">ATCC 43914 / DSM 3382 / HRM2</strain>
    </source>
</reference>
<keyword evidence="3" id="KW-1185">Reference proteome</keyword>
<accession>C0QIF0</accession>
<dbReference type="KEGG" id="dat:HRM2_48460"/>
<dbReference type="Pfam" id="PF08241">
    <property type="entry name" value="Methyltransf_11"/>
    <property type="match status" value="1"/>
</dbReference>
<dbReference type="CDD" id="cd02440">
    <property type="entry name" value="AdoMet_MTases"/>
    <property type="match status" value="1"/>
</dbReference>
<keyword evidence="2" id="KW-0489">Methyltransferase</keyword>
<dbReference type="STRING" id="177437.HRM2_48460"/>
<gene>
    <name evidence="2" type="ordered locus">HRM2_48460</name>
</gene>
<dbReference type="InterPro" id="IPR029063">
    <property type="entry name" value="SAM-dependent_MTases_sf"/>
</dbReference>
<dbReference type="Proteomes" id="UP000000442">
    <property type="component" value="Chromosome"/>
</dbReference>
<evidence type="ECO:0000259" key="1">
    <source>
        <dbReference type="Pfam" id="PF08241"/>
    </source>
</evidence>
<protein>
    <submittedName>
        <fullName evidence="2">Methyltransferase</fullName>
    </submittedName>
</protein>